<proteinExistence type="predicted"/>
<keyword evidence="3" id="KW-1185">Reference proteome</keyword>
<accession>A0ABM5P1U1</accession>
<evidence type="ECO:0000256" key="1">
    <source>
        <dbReference type="SAM" id="MobiDB-lite"/>
    </source>
</evidence>
<feature type="compositionally biased region" description="Polar residues" evidence="1">
    <location>
        <begin position="137"/>
        <end position="148"/>
    </location>
</feature>
<feature type="region of interest" description="Disordered" evidence="1">
    <location>
        <begin position="133"/>
        <end position="153"/>
    </location>
</feature>
<dbReference type="EMBL" id="CP006935">
    <property type="protein sequence ID" value="AHC40455.1"/>
    <property type="molecule type" value="Genomic_DNA"/>
</dbReference>
<evidence type="ECO:0000313" key="2">
    <source>
        <dbReference type="EMBL" id="AHC40455.1"/>
    </source>
</evidence>
<dbReference type="Proteomes" id="UP000018745">
    <property type="component" value="Chromosome"/>
</dbReference>
<gene>
    <name evidence="2" type="ORF">OVS_03530</name>
</gene>
<sequence>MKVLDWGGHSLEDYGSKYLEGKSNKLDFKGEVGGDKNNQLELSNNSANLPQLNLELSESGDSLLLDSLTKEKENVQNVLKNVISEIKTEDQVTALKSQIKDKYEKTIKQYLNGQEVARDQHLNNFQKIKEKVERWSSQKQNKGATTSTSREERESLQKIYEAYSKLSDEKVKLSDNLNFITTLESEQLNQLKKMSAPSLNEIKSSLRTIKWTQDKVQLTKQGGGGKKMFRNDWGEWTKNPYRHFYKDENSYKKDISSLNSAIATIEKGKQQLARDRGMWGWKNAVHSFNQIEKQLNEMASNAGSHIELQVAKKLLENMNLSRVI</sequence>
<name>A0ABM5P1U1_9MOLU</name>
<evidence type="ECO:0000313" key="3">
    <source>
        <dbReference type="Proteomes" id="UP000018745"/>
    </source>
</evidence>
<organism evidence="2 3">
    <name type="scientific">Mycoplasma ovis str. Michigan</name>
    <dbReference type="NCBI Taxonomy" id="1415773"/>
    <lineage>
        <taxon>Bacteria</taxon>
        <taxon>Bacillati</taxon>
        <taxon>Mycoplasmatota</taxon>
        <taxon>Mollicutes</taxon>
        <taxon>Mycoplasmataceae</taxon>
        <taxon>Mycoplasma</taxon>
    </lineage>
</organism>
<protein>
    <submittedName>
        <fullName evidence="2">Uncharacterized protein</fullName>
    </submittedName>
</protein>
<reference evidence="2 3" key="1">
    <citation type="journal article" date="2014" name="Genome Announc.">
        <title>Complete Genome Sequence of Mycoplasma ovis Strain Michigan, a Hemoplasma of Sheep with Two Distinct 16S rRNA Genes.</title>
        <authorList>
            <person name="Deshuillers P.L."/>
            <person name="Santos A.P."/>
            <person name="do Nascimento N.C."/>
            <person name="Hampel J.A."/>
            <person name="Bergin I.L."/>
            <person name="Dyson M.C."/>
            <person name="Messick J.B."/>
        </authorList>
    </citation>
    <scope>NUCLEOTIDE SEQUENCE [LARGE SCALE GENOMIC DNA]</scope>
    <source>
        <strain evidence="2 3">Michigan</strain>
    </source>
</reference>